<proteinExistence type="predicted"/>
<dbReference type="SMART" id="SM00343">
    <property type="entry name" value="ZnF_C2HC"/>
    <property type="match status" value="4"/>
</dbReference>
<evidence type="ECO:0000256" key="3">
    <source>
        <dbReference type="SAM" id="Phobius"/>
    </source>
</evidence>
<feature type="compositionally biased region" description="Polar residues" evidence="2">
    <location>
        <begin position="7"/>
        <end position="16"/>
    </location>
</feature>
<dbReference type="InterPro" id="IPR001878">
    <property type="entry name" value="Znf_CCHC"/>
</dbReference>
<evidence type="ECO:0000313" key="6">
    <source>
        <dbReference type="Proteomes" id="UP000593564"/>
    </source>
</evidence>
<dbReference type="GO" id="GO:0003676">
    <property type="term" value="F:nucleic acid binding"/>
    <property type="evidence" value="ECO:0007669"/>
    <property type="project" value="InterPro"/>
</dbReference>
<sequence length="791" mass="87907">MKKMVNSDKNLQSSRYQIEEEENEELLAKPAVSPIVITICSDDEEANVDLSSKIVEKSMLRACNSGQQSDGVADEPKSNGAAVNSNAIDLSSSPSQEAELMADVKSKKNSRKVKKRKNKKVEKEDETVVVAMEEEKAKTSNALEINVPVEPNQVKISDNIVLRKLLRGPRYFDPPDNGWAKCYNCDGEGHAAVNCTSVKRKRPCYVCGSLEHHAKQCTKGQDCFICRKGSHRAKDCPEKYKRGSQNSKICLKCGDSSHDMFSCKNDYSPNDLEMWSVGPYRNAQGHMSRQLVLGHLVHASSVAKKDILHENAQIQLRNAQGHKSRQLVLGHLVHASSVAKKDILHENAQIQLRSAQGHVMRQVLWGHLVHALSAAKEGILHENAQIQLRNARGHMSRQLVLGHLVHASSVAKKDILHENAQIQLRNAQGHLMRQVLWGHLVHALSVAKKDILHENAQFLPRNAQGHLAGQLVWGHLFHASGVAKKDILHENAQIQLRNAQGHLVRQLVWGHFVHASSVAKKDTLHENAQIQLRNALGHVVRQLVWGHLVCASSVAKVRKRNLESSTGTHKFSKENGDYVGLRSVPSDSGKARKKKKIQYEGGFTTPSSSKRRGGWITEDLGDLPHGKPKVHGWGSPVTPTNNRNTTYSSIQGGHASSSHSSRKTLHFGTSASNGYYNFYQQRYSVSRAIRRQELQKDIDSGALLFAYTDSSMNVVEGNLEGNIFSTCPSEVIVVGREILNRVLGSLTDNLPTYVKLTIFYTTLDVFFFLLSFSSSFCFVVVGNYVRLNVEV</sequence>
<reference evidence="5 6" key="2">
    <citation type="submission" date="2020-07" db="EMBL/GenBank/DDBJ databases">
        <title>Genome assembly of wild tea tree DASZ reveals pedigree and selection history of tea varieties.</title>
        <authorList>
            <person name="Zhang W."/>
        </authorList>
    </citation>
    <scope>NUCLEOTIDE SEQUENCE [LARGE SCALE GENOMIC DNA]</scope>
    <source>
        <strain evidence="6">cv. G240</strain>
        <tissue evidence="5">Leaf</tissue>
    </source>
</reference>
<accession>A0A7J7GBA2</accession>
<keyword evidence="1" id="KW-0863">Zinc-finger</keyword>
<protein>
    <recommendedName>
        <fullName evidence="4">CCHC-type domain-containing protein</fullName>
    </recommendedName>
</protein>
<comment type="caution">
    <text evidence="5">The sequence shown here is derived from an EMBL/GenBank/DDBJ whole genome shotgun (WGS) entry which is preliminary data.</text>
</comment>
<keyword evidence="3" id="KW-1133">Transmembrane helix</keyword>
<evidence type="ECO:0000259" key="4">
    <source>
        <dbReference type="PROSITE" id="PS50158"/>
    </source>
</evidence>
<dbReference type="SUPFAM" id="SSF57756">
    <property type="entry name" value="Retrovirus zinc finger-like domains"/>
    <property type="match status" value="2"/>
</dbReference>
<dbReference type="PANTHER" id="PTHR46978:SF1">
    <property type="entry name" value="ZINC KNUCKLE (CCHC-TYPE) FAMILY PROTEIN"/>
    <property type="match status" value="1"/>
</dbReference>
<organism evidence="5 6">
    <name type="scientific">Camellia sinensis</name>
    <name type="common">Tea plant</name>
    <name type="synonym">Thea sinensis</name>
    <dbReference type="NCBI Taxonomy" id="4442"/>
    <lineage>
        <taxon>Eukaryota</taxon>
        <taxon>Viridiplantae</taxon>
        <taxon>Streptophyta</taxon>
        <taxon>Embryophyta</taxon>
        <taxon>Tracheophyta</taxon>
        <taxon>Spermatophyta</taxon>
        <taxon>Magnoliopsida</taxon>
        <taxon>eudicotyledons</taxon>
        <taxon>Gunneridae</taxon>
        <taxon>Pentapetalae</taxon>
        <taxon>asterids</taxon>
        <taxon>Ericales</taxon>
        <taxon>Theaceae</taxon>
        <taxon>Camellia</taxon>
    </lineage>
</organism>
<dbReference type="PANTHER" id="PTHR46978">
    <property type="entry name" value="ZINC KNUCKLE (CCHC-TYPE) FAMILY PROTEIN"/>
    <property type="match status" value="1"/>
</dbReference>
<reference evidence="6" key="1">
    <citation type="journal article" date="2020" name="Nat. Commun.">
        <title>Genome assembly of wild tea tree DASZ reveals pedigree and selection history of tea varieties.</title>
        <authorList>
            <person name="Zhang W."/>
            <person name="Zhang Y."/>
            <person name="Qiu H."/>
            <person name="Guo Y."/>
            <person name="Wan H."/>
            <person name="Zhang X."/>
            <person name="Scossa F."/>
            <person name="Alseekh S."/>
            <person name="Zhang Q."/>
            <person name="Wang P."/>
            <person name="Xu L."/>
            <person name="Schmidt M.H."/>
            <person name="Jia X."/>
            <person name="Li D."/>
            <person name="Zhu A."/>
            <person name="Guo F."/>
            <person name="Chen W."/>
            <person name="Ni D."/>
            <person name="Usadel B."/>
            <person name="Fernie A.R."/>
            <person name="Wen W."/>
        </authorList>
    </citation>
    <scope>NUCLEOTIDE SEQUENCE [LARGE SCALE GENOMIC DNA]</scope>
    <source>
        <strain evidence="6">cv. G240</strain>
    </source>
</reference>
<dbReference type="Gene3D" id="4.10.60.10">
    <property type="entry name" value="Zinc finger, CCHC-type"/>
    <property type="match status" value="2"/>
</dbReference>
<dbReference type="Pfam" id="PF00098">
    <property type="entry name" value="zf-CCHC"/>
    <property type="match status" value="2"/>
</dbReference>
<keyword evidence="1" id="KW-0479">Metal-binding</keyword>
<evidence type="ECO:0000256" key="1">
    <source>
        <dbReference type="PROSITE-ProRule" id="PRU00047"/>
    </source>
</evidence>
<name>A0A7J7GBA2_CAMSI</name>
<keyword evidence="3" id="KW-0472">Membrane</keyword>
<gene>
    <name evidence="5" type="ORF">HYC85_025081</name>
</gene>
<dbReference type="Proteomes" id="UP000593564">
    <property type="component" value="Unassembled WGS sequence"/>
</dbReference>
<feature type="compositionally biased region" description="Polar residues" evidence="2">
    <location>
        <begin position="81"/>
        <end position="96"/>
    </location>
</feature>
<dbReference type="EMBL" id="JACBKZ010000012">
    <property type="protein sequence ID" value="KAF5937575.1"/>
    <property type="molecule type" value="Genomic_DNA"/>
</dbReference>
<feature type="domain" description="CCHC-type" evidence="4">
    <location>
        <begin position="181"/>
        <end position="197"/>
    </location>
</feature>
<dbReference type="PROSITE" id="PS50158">
    <property type="entry name" value="ZF_CCHC"/>
    <property type="match status" value="2"/>
</dbReference>
<keyword evidence="1" id="KW-0862">Zinc</keyword>
<feature type="region of interest" description="Disordered" evidence="2">
    <location>
        <begin position="64"/>
        <end position="124"/>
    </location>
</feature>
<feature type="region of interest" description="Disordered" evidence="2">
    <location>
        <begin position="1"/>
        <end position="25"/>
    </location>
</feature>
<dbReference type="InterPro" id="IPR036875">
    <property type="entry name" value="Znf_CCHC_sf"/>
</dbReference>
<feature type="transmembrane region" description="Helical" evidence="3">
    <location>
        <begin position="765"/>
        <end position="785"/>
    </location>
</feature>
<keyword evidence="3" id="KW-0812">Transmembrane</keyword>
<keyword evidence="6" id="KW-1185">Reference proteome</keyword>
<evidence type="ECO:0000313" key="5">
    <source>
        <dbReference type="EMBL" id="KAF5937575.1"/>
    </source>
</evidence>
<feature type="domain" description="CCHC-type" evidence="4">
    <location>
        <begin position="223"/>
        <end position="238"/>
    </location>
</feature>
<feature type="compositionally biased region" description="Basic residues" evidence="2">
    <location>
        <begin position="107"/>
        <end position="120"/>
    </location>
</feature>
<dbReference type="GO" id="GO:0008270">
    <property type="term" value="F:zinc ion binding"/>
    <property type="evidence" value="ECO:0007669"/>
    <property type="project" value="UniProtKB-KW"/>
</dbReference>
<dbReference type="AlphaFoldDB" id="A0A7J7GBA2"/>
<evidence type="ECO:0000256" key="2">
    <source>
        <dbReference type="SAM" id="MobiDB-lite"/>
    </source>
</evidence>